<dbReference type="OrthoDB" id="4062651at2759"/>
<feature type="non-terminal residue" evidence="12">
    <location>
        <position position="1"/>
    </location>
</feature>
<dbReference type="InterPro" id="IPR011009">
    <property type="entry name" value="Kinase-like_dom_sf"/>
</dbReference>
<evidence type="ECO:0000256" key="5">
    <source>
        <dbReference type="ARBA" id="ARBA00023137"/>
    </source>
</evidence>
<reference evidence="12 13" key="1">
    <citation type="journal article" date="2019" name="PLoS ONE">
        <title>Genomic analyses reveal an absence of contemporary introgressive admixture between fin whales and blue whales, despite known hybrids.</title>
        <authorList>
            <person name="Westbury M.V."/>
            <person name="Petersen B."/>
            <person name="Lorenzen E.D."/>
        </authorList>
    </citation>
    <scope>NUCLEOTIDE SEQUENCE [LARGE SCALE GENOMIC DNA]</scope>
    <source>
        <strain evidence="12">FinWhale-01</strain>
    </source>
</reference>
<evidence type="ECO:0000256" key="4">
    <source>
        <dbReference type="ARBA" id="ARBA00022840"/>
    </source>
</evidence>
<gene>
    <name evidence="12" type="ORF">E2I00_016788</name>
</gene>
<organism evidence="12 13">
    <name type="scientific">Balaenoptera physalus</name>
    <name type="common">Fin whale</name>
    <name type="synonym">Balaena physalus</name>
    <dbReference type="NCBI Taxonomy" id="9770"/>
    <lineage>
        <taxon>Eukaryota</taxon>
        <taxon>Metazoa</taxon>
        <taxon>Chordata</taxon>
        <taxon>Craniata</taxon>
        <taxon>Vertebrata</taxon>
        <taxon>Euteleostomi</taxon>
        <taxon>Mammalia</taxon>
        <taxon>Eutheria</taxon>
        <taxon>Laurasiatheria</taxon>
        <taxon>Artiodactyla</taxon>
        <taxon>Whippomorpha</taxon>
        <taxon>Cetacea</taxon>
        <taxon>Mysticeti</taxon>
        <taxon>Balaenopteridae</taxon>
        <taxon>Balaenoptera</taxon>
    </lineage>
</organism>
<keyword evidence="3 8" id="KW-0418">Kinase</keyword>
<dbReference type="SUPFAM" id="SSF55550">
    <property type="entry name" value="SH2 domain"/>
    <property type="match status" value="1"/>
</dbReference>
<keyword evidence="13" id="KW-1185">Reference proteome</keyword>
<keyword evidence="2 7" id="KW-0547">Nucleotide-binding</keyword>
<dbReference type="InterPro" id="IPR000719">
    <property type="entry name" value="Prot_kinase_dom"/>
</dbReference>
<dbReference type="InterPro" id="IPR036860">
    <property type="entry name" value="SH2_dom_sf"/>
</dbReference>
<dbReference type="Pfam" id="PF00017">
    <property type="entry name" value="SH2"/>
    <property type="match status" value="1"/>
</dbReference>
<keyword evidence="5 8" id="KW-0829">Tyrosine-protein kinase</keyword>
<dbReference type="Proteomes" id="UP000437017">
    <property type="component" value="Unassembled WGS sequence"/>
</dbReference>
<comment type="caution">
    <text evidence="12">The sequence shown here is derived from an EMBL/GenBank/DDBJ whole genome shotgun (WGS) entry which is preliminary data.</text>
</comment>
<dbReference type="PRINTS" id="PR00401">
    <property type="entry name" value="SH2DOMAIN"/>
</dbReference>
<sequence length="431" mass="47824">GATGKGPECPPHPQKPPEQDEWEQPHSEFTLRRKLGEGYFGEVWEGLWLDSMLVAVKVIRPAAGAGAQAGPGRQPHAAQARHGRYLPWASAPEPEQELELTARPTSWWIMAEEELAPMQDLARLAEASLDTAHGWFFGRISHSEALHRLQAAGTELGAFLIQVSEKPGANCVLSAPVHKCPLRPVRDQQTVRHYKIWWQDGQLHLNETVSFPSLPELVDHHEAQSLSHGLWQTSPRRKHEPEPLPHRDDWERPREEFTLCGKLGLRLLWGGLWKDKVRVAIKVIVRGERAPGHGLLALLTGRTFQSEIQAMKNLRHKHILAPYAVASVGDPVPTPERRSLQRGLGPGWPHSPWPPLASADSDEKTLPISELVGIAAQNYIHGNLAARNTLVGENNICKIGDFGLARLIKGPRAEALLQRAAGKALQPQKLL</sequence>
<feature type="compositionally biased region" description="Basic and acidic residues" evidence="9">
    <location>
        <begin position="239"/>
        <end position="249"/>
    </location>
</feature>
<comment type="catalytic activity">
    <reaction evidence="8">
        <text>L-tyrosyl-[protein] + ATP = O-phospho-L-tyrosyl-[protein] + ADP + H(+)</text>
        <dbReference type="Rhea" id="RHEA:10596"/>
        <dbReference type="Rhea" id="RHEA-COMP:10136"/>
        <dbReference type="Rhea" id="RHEA-COMP:20101"/>
        <dbReference type="ChEBI" id="CHEBI:15378"/>
        <dbReference type="ChEBI" id="CHEBI:30616"/>
        <dbReference type="ChEBI" id="CHEBI:46858"/>
        <dbReference type="ChEBI" id="CHEBI:61978"/>
        <dbReference type="ChEBI" id="CHEBI:456216"/>
        <dbReference type="EC" id="2.7.10.2"/>
    </reaction>
</comment>
<dbReference type="InterPro" id="IPR017441">
    <property type="entry name" value="Protein_kinase_ATP_BS"/>
</dbReference>
<evidence type="ECO:0000256" key="2">
    <source>
        <dbReference type="ARBA" id="ARBA00022741"/>
    </source>
</evidence>
<dbReference type="PANTHER" id="PTHR24418">
    <property type="entry name" value="TYROSINE-PROTEIN KINASE"/>
    <property type="match status" value="1"/>
</dbReference>
<evidence type="ECO:0000259" key="11">
    <source>
        <dbReference type="PROSITE" id="PS50011"/>
    </source>
</evidence>
<name>A0A6A1Q923_BALPH</name>
<keyword evidence="1 8" id="KW-0808">Transferase</keyword>
<evidence type="ECO:0000256" key="1">
    <source>
        <dbReference type="ARBA" id="ARBA00022679"/>
    </source>
</evidence>
<evidence type="ECO:0000256" key="9">
    <source>
        <dbReference type="SAM" id="MobiDB-lite"/>
    </source>
</evidence>
<feature type="domain" description="SH2" evidence="10">
    <location>
        <begin position="135"/>
        <end position="236"/>
    </location>
</feature>
<dbReference type="Gene3D" id="1.10.510.10">
    <property type="entry name" value="Transferase(Phosphotransferase) domain 1"/>
    <property type="match status" value="1"/>
</dbReference>
<evidence type="ECO:0000313" key="13">
    <source>
        <dbReference type="Proteomes" id="UP000437017"/>
    </source>
</evidence>
<feature type="domain" description="Protein kinase" evidence="11">
    <location>
        <begin position="29"/>
        <end position="431"/>
    </location>
</feature>
<accession>A0A6A1Q923</accession>
<feature type="region of interest" description="Disordered" evidence="9">
    <location>
        <begin position="1"/>
        <end position="25"/>
    </location>
</feature>
<dbReference type="Gene3D" id="3.30.505.10">
    <property type="entry name" value="SH2 domain"/>
    <property type="match status" value="1"/>
</dbReference>
<dbReference type="GO" id="GO:0005524">
    <property type="term" value="F:ATP binding"/>
    <property type="evidence" value="ECO:0007669"/>
    <property type="project" value="UniProtKB-UniRule"/>
</dbReference>
<evidence type="ECO:0000256" key="8">
    <source>
        <dbReference type="RuleBase" id="RU362096"/>
    </source>
</evidence>
<proteinExistence type="inferred from homology"/>
<dbReference type="PROSITE" id="PS50011">
    <property type="entry name" value="PROTEIN_KINASE_DOM"/>
    <property type="match status" value="1"/>
</dbReference>
<evidence type="ECO:0000259" key="10">
    <source>
        <dbReference type="PROSITE" id="PS50001"/>
    </source>
</evidence>
<dbReference type="InterPro" id="IPR020635">
    <property type="entry name" value="Tyr_kinase_cat_dom"/>
</dbReference>
<dbReference type="AlphaFoldDB" id="A0A6A1Q923"/>
<evidence type="ECO:0000256" key="6">
    <source>
        <dbReference type="PROSITE-ProRule" id="PRU00191"/>
    </source>
</evidence>
<dbReference type="PROSITE" id="PS00107">
    <property type="entry name" value="PROTEIN_KINASE_ATP"/>
    <property type="match status" value="1"/>
</dbReference>
<dbReference type="SUPFAM" id="SSF56112">
    <property type="entry name" value="Protein kinase-like (PK-like)"/>
    <property type="match status" value="2"/>
</dbReference>
<keyword evidence="4 7" id="KW-0067">ATP-binding</keyword>
<dbReference type="InterPro" id="IPR050198">
    <property type="entry name" value="Non-receptor_tyrosine_kinases"/>
</dbReference>
<dbReference type="Pfam" id="PF07714">
    <property type="entry name" value="PK_Tyr_Ser-Thr"/>
    <property type="match status" value="1"/>
</dbReference>
<evidence type="ECO:0000256" key="7">
    <source>
        <dbReference type="PROSITE-ProRule" id="PRU10141"/>
    </source>
</evidence>
<dbReference type="InterPro" id="IPR000980">
    <property type="entry name" value="SH2"/>
</dbReference>
<evidence type="ECO:0000256" key="3">
    <source>
        <dbReference type="ARBA" id="ARBA00022777"/>
    </source>
</evidence>
<protein>
    <recommendedName>
        <fullName evidence="8">Tyrosine-protein kinase</fullName>
        <ecNumber evidence="8">2.7.10.2</ecNumber>
    </recommendedName>
</protein>
<dbReference type="GO" id="GO:0004715">
    <property type="term" value="F:non-membrane spanning protein tyrosine kinase activity"/>
    <property type="evidence" value="ECO:0007669"/>
    <property type="project" value="UniProtKB-EC"/>
</dbReference>
<dbReference type="SMART" id="SM00219">
    <property type="entry name" value="TyrKc"/>
    <property type="match status" value="1"/>
</dbReference>
<keyword evidence="6" id="KW-0727">SH2 domain</keyword>
<dbReference type="Gene3D" id="3.30.200.20">
    <property type="entry name" value="Phosphorylase Kinase, domain 1"/>
    <property type="match status" value="2"/>
</dbReference>
<feature type="compositionally biased region" description="Basic and acidic residues" evidence="9">
    <location>
        <begin position="15"/>
        <end position="25"/>
    </location>
</feature>
<dbReference type="SMART" id="SM00252">
    <property type="entry name" value="SH2"/>
    <property type="match status" value="1"/>
</dbReference>
<dbReference type="InterPro" id="IPR001245">
    <property type="entry name" value="Ser-Thr/Tyr_kinase_cat_dom"/>
</dbReference>
<comment type="similarity">
    <text evidence="8">Belongs to the protein kinase superfamily. Tyr protein kinase family.</text>
</comment>
<dbReference type="EMBL" id="SGJD01000642">
    <property type="protein sequence ID" value="KAB0404220.1"/>
    <property type="molecule type" value="Genomic_DNA"/>
</dbReference>
<feature type="binding site" evidence="7">
    <location>
        <position position="57"/>
    </location>
    <ligand>
        <name>ATP</name>
        <dbReference type="ChEBI" id="CHEBI:30616"/>
    </ligand>
</feature>
<evidence type="ECO:0000313" key="12">
    <source>
        <dbReference type="EMBL" id="KAB0404220.1"/>
    </source>
</evidence>
<feature type="region of interest" description="Disordered" evidence="9">
    <location>
        <begin position="228"/>
        <end position="249"/>
    </location>
</feature>
<dbReference type="EC" id="2.7.10.2" evidence="8"/>
<feature type="region of interest" description="Disordered" evidence="9">
    <location>
        <begin position="332"/>
        <end position="361"/>
    </location>
</feature>
<dbReference type="PROSITE" id="PS50001">
    <property type="entry name" value="SH2"/>
    <property type="match status" value="1"/>
</dbReference>